<organism evidence="6 7">
    <name type="scientific">Erythroxylum novogranatense</name>
    <dbReference type="NCBI Taxonomy" id="1862640"/>
    <lineage>
        <taxon>Eukaryota</taxon>
        <taxon>Viridiplantae</taxon>
        <taxon>Streptophyta</taxon>
        <taxon>Embryophyta</taxon>
        <taxon>Tracheophyta</taxon>
        <taxon>Spermatophyta</taxon>
        <taxon>Magnoliopsida</taxon>
        <taxon>eudicotyledons</taxon>
        <taxon>Gunneridae</taxon>
        <taxon>Pentapetalae</taxon>
        <taxon>rosids</taxon>
        <taxon>fabids</taxon>
        <taxon>Malpighiales</taxon>
        <taxon>Erythroxylaceae</taxon>
        <taxon>Erythroxylum</taxon>
    </lineage>
</organism>
<evidence type="ECO:0000256" key="2">
    <source>
        <dbReference type="ARBA" id="ARBA00023125"/>
    </source>
</evidence>
<dbReference type="InterPro" id="IPR003441">
    <property type="entry name" value="NAC-dom"/>
</dbReference>
<dbReference type="GO" id="GO:0003677">
    <property type="term" value="F:DNA binding"/>
    <property type="evidence" value="ECO:0007669"/>
    <property type="project" value="UniProtKB-KW"/>
</dbReference>
<name>A0AAV8UEE4_9ROSI</name>
<keyword evidence="3" id="KW-0804">Transcription</keyword>
<dbReference type="EMBL" id="JAIWQS010000008">
    <property type="protein sequence ID" value="KAJ8899667.1"/>
    <property type="molecule type" value="Genomic_DNA"/>
</dbReference>
<reference evidence="6 7" key="1">
    <citation type="submission" date="2021-09" db="EMBL/GenBank/DDBJ databases">
        <title>Genomic insights and catalytic innovation underlie evolution of tropane alkaloids biosynthesis.</title>
        <authorList>
            <person name="Wang Y.-J."/>
            <person name="Tian T."/>
            <person name="Huang J.-P."/>
            <person name="Huang S.-X."/>
        </authorList>
    </citation>
    <scope>NUCLEOTIDE SEQUENCE [LARGE SCALE GENOMIC DNA]</scope>
    <source>
        <strain evidence="6">KIB-2018</strain>
        <tissue evidence="6">Leaf</tissue>
    </source>
</reference>
<evidence type="ECO:0000256" key="1">
    <source>
        <dbReference type="ARBA" id="ARBA00023015"/>
    </source>
</evidence>
<evidence type="ECO:0000313" key="7">
    <source>
        <dbReference type="Proteomes" id="UP001159364"/>
    </source>
</evidence>
<keyword evidence="2" id="KW-0238">DNA-binding</keyword>
<gene>
    <name evidence="6" type="ORF">K2173_019364</name>
</gene>
<feature type="domain" description="NAC" evidence="5">
    <location>
        <begin position="28"/>
        <end position="178"/>
    </location>
</feature>
<dbReference type="Pfam" id="PF02365">
    <property type="entry name" value="NAM"/>
    <property type="match status" value="1"/>
</dbReference>
<evidence type="ECO:0000313" key="6">
    <source>
        <dbReference type="EMBL" id="KAJ8899667.1"/>
    </source>
</evidence>
<evidence type="ECO:0000256" key="3">
    <source>
        <dbReference type="ARBA" id="ARBA00023163"/>
    </source>
</evidence>
<dbReference type="InterPro" id="IPR036093">
    <property type="entry name" value="NAC_dom_sf"/>
</dbReference>
<dbReference type="PROSITE" id="PS51005">
    <property type="entry name" value="NAC"/>
    <property type="match status" value="1"/>
</dbReference>
<protein>
    <recommendedName>
        <fullName evidence="5">NAC domain-containing protein</fullName>
    </recommendedName>
</protein>
<dbReference type="PANTHER" id="PTHR31719:SF94">
    <property type="entry name" value="PROTEIN ATAF2"/>
    <property type="match status" value="1"/>
</dbReference>
<sequence>MENNNQQLDNVNSNNPCSNPVDEYFRTLPPGFRLRIFDDELVEVYLFRKVHNLPMILNRIHDVDLYNFHPQELTDTYRRIRSSEWYFFTHRYRKYPNGRRPRRAAAAGFWKPTGTDKPIPPDNPRGYRKCLDYYEGKHPQGFKTVWKMHEYTLISQPNDPSSSSASPGDKTKVRIYAYILYDIVL</sequence>
<dbReference type="AlphaFoldDB" id="A0AAV8UEE4"/>
<accession>A0AAV8UEE4</accession>
<dbReference type="Proteomes" id="UP001159364">
    <property type="component" value="Linkage Group LG08"/>
</dbReference>
<keyword evidence="1" id="KW-0805">Transcription regulation</keyword>
<dbReference type="PANTHER" id="PTHR31719">
    <property type="entry name" value="NAC TRANSCRIPTION FACTOR 56"/>
    <property type="match status" value="1"/>
</dbReference>
<evidence type="ECO:0000259" key="5">
    <source>
        <dbReference type="PROSITE" id="PS51005"/>
    </source>
</evidence>
<dbReference type="Gene3D" id="2.170.150.80">
    <property type="entry name" value="NAC domain"/>
    <property type="match status" value="1"/>
</dbReference>
<keyword evidence="4" id="KW-0539">Nucleus</keyword>
<keyword evidence="7" id="KW-1185">Reference proteome</keyword>
<dbReference type="GO" id="GO:0006355">
    <property type="term" value="P:regulation of DNA-templated transcription"/>
    <property type="evidence" value="ECO:0007669"/>
    <property type="project" value="InterPro"/>
</dbReference>
<comment type="caution">
    <text evidence="6">The sequence shown here is derived from an EMBL/GenBank/DDBJ whole genome shotgun (WGS) entry which is preliminary data.</text>
</comment>
<dbReference type="SUPFAM" id="SSF101941">
    <property type="entry name" value="NAC domain"/>
    <property type="match status" value="1"/>
</dbReference>
<evidence type="ECO:0000256" key="4">
    <source>
        <dbReference type="ARBA" id="ARBA00023242"/>
    </source>
</evidence>
<proteinExistence type="predicted"/>